<accession>A0A3P8ETZ4</accession>
<evidence type="ECO:0000313" key="3">
    <source>
        <dbReference type="WBParaSite" id="HPBE_0001871601-mRNA-1"/>
    </source>
</evidence>
<accession>A0A183G9T0</accession>
<reference evidence="3" key="2">
    <citation type="submission" date="2019-09" db="UniProtKB">
        <authorList>
            <consortium name="WormBaseParasite"/>
        </authorList>
    </citation>
    <scope>IDENTIFICATION</scope>
</reference>
<dbReference type="AlphaFoldDB" id="A0A183G9T0"/>
<proteinExistence type="predicted"/>
<dbReference type="EMBL" id="UZAH01030873">
    <property type="protein sequence ID" value="VDP12643.1"/>
    <property type="molecule type" value="Genomic_DNA"/>
</dbReference>
<organism evidence="2 3">
    <name type="scientific">Heligmosomoides polygyrus</name>
    <name type="common">Parasitic roundworm</name>
    <dbReference type="NCBI Taxonomy" id="6339"/>
    <lineage>
        <taxon>Eukaryota</taxon>
        <taxon>Metazoa</taxon>
        <taxon>Ecdysozoa</taxon>
        <taxon>Nematoda</taxon>
        <taxon>Chromadorea</taxon>
        <taxon>Rhabditida</taxon>
        <taxon>Rhabditina</taxon>
        <taxon>Rhabditomorpha</taxon>
        <taxon>Strongyloidea</taxon>
        <taxon>Heligmosomidae</taxon>
        <taxon>Heligmosomoides</taxon>
    </lineage>
</organism>
<dbReference type="WBParaSite" id="HPBE_0001871601-mRNA-1">
    <property type="protein sequence ID" value="HPBE_0001871601-mRNA-1"/>
    <property type="gene ID" value="HPBE_0001871601"/>
</dbReference>
<dbReference type="Proteomes" id="UP000050761">
    <property type="component" value="Unassembled WGS sequence"/>
</dbReference>
<dbReference type="OrthoDB" id="418748at2759"/>
<name>A0A183G9T0_HELPZ</name>
<reference evidence="1 2" key="1">
    <citation type="submission" date="2018-11" db="EMBL/GenBank/DDBJ databases">
        <authorList>
            <consortium name="Pathogen Informatics"/>
        </authorList>
    </citation>
    <scope>NUCLEOTIDE SEQUENCE [LARGE SCALE GENOMIC DNA]</scope>
</reference>
<evidence type="ECO:0000313" key="1">
    <source>
        <dbReference type="EMBL" id="VDP12643.1"/>
    </source>
</evidence>
<evidence type="ECO:0000313" key="2">
    <source>
        <dbReference type="Proteomes" id="UP000050761"/>
    </source>
</evidence>
<protein>
    <submittedName>
        <fullName evidence="1 3">Uncharacterized protein</fullName>
    </submittedName>
</protein>
<sequence>MYQVAKKATKKAVAVANAVHYDELNEKFESRDGERHLYRLAKARHRQTEDIDKFLDVSDDVSDTSATSAFCGSLVRPSTNEPQKGCGNMA</sequence>
<gene>
    <name evidence="1" type="ORF">HPBE_LOCUS18715</name>
</gene>
<keyword evidence="2" id="KW-1185">Reference proteome</keyword>